<evidence type="ECO:0000259" key="6">
    <source>
        <dbReference type="Pfam" id="PF10502"/>
    </source>
</evidence>
<dbReference type="GO" id="GO:0004252">
    <property type="term" value="F:serine-type endopeptidase activity"/>
    <property type="evidence" value="ECO:0007669"/>
    <property type="project" value="InterPro"/>
</dbReference>
<dbReference type="RefSeq" id="WP_165928589.1">
    <property type="nucleotide sequence ID" value="NZ_CAWOLO010000001.1"/>
</dbReference>
<dbReference type="InterPro" id="IPR019533">
    <property type="entry name" value="Peptidase_S26"/>
</dbReference>
<dbReference type="InterPro" id="IPR000223">
    <property type="entry name" value="Pept_S26A_signal_pept_1"/>
</dbReference>
<dbReference type="EMBL" id="SMBT01000001">
    <property type="protein sequence ID" value="TCU90544.1"/>
    <property type="molecule type" value="Genomic_DNA"/>
</dbReference>
<reference evidence="8 10" key="2">
    <citation type="submission" date="2019-03" db="EMBL/GenBank/DDBJ databases">
        <title>Genomic Encyclopedia of Type Strains, Phase IV (KMG-IV): sequencing the most valuable type-strain genomes for metagenomic binning, comparative biology and taxonomic classification.</title>
        <authorList>
            <person name="Goeker M."/>
        </authorList>
    </citation>
    <scope>NUCLEOTIDE SEQUENCE [LARGE SCALE GENOMIC DNA]</scope>
    <source>
        <strain evidence="8 10">DSM 3764</strain>
    </source>
</reference>
<evidence type="ECO:0000256" key="2">
    <source>
        <dbReference type="ARBA" id="ARBA00019232"/>
    </source>
</evidence>
<dbReference type="Pfam" id="PF10502">
    <property type="entry name" value="Peptidase_S26"/>
    <property type="match status" value="1"/>
</dbReference>
<dbReference type="PANTHER" id="PTHR43390">
    <property type="entry name" value="SIGNAL PEPTIDASE I"/>
    <property type="match status" value="1"/>
</dbReference>
<feature type="chain" id="PRO_5016680608" description="Signal peptidase I" evidence="5">
    <location>
        <begin position="20"/>
        <end position="297"/>
    </location>
</feature>
<keyword evidence="10" id="KW-1185">Reference proteome</keyword>
<gene>
    <name evidence="7" type="primary">lepB_1</name>
    <name evidence="8" type="ORF">EV682_101578</name>
    <name evidence="7" type="ORF">NCTC11159_00596</name>
</gene>
<feature type="active site" evidence="3">
    <location>
        <position position="77"/>
    </location>
</feature>
<sequence>MKKYLLLIILLLAKTSLSGQPEQTAPHFFSSKSESMEPTIPKGSLIYKEIYPENTSPKRGDIVIFFPPNQPRSLYIKRIIGLPNETIYIVNGNAKINETLIQEDYILKRSKEYISSIISNPYTSEFHDKESITLSSNQYYLLGDNRFQSVDSRHFGPITSENIVAKATLWSDIVKNKDKLHSILSVMTSIAEKKFPFKMNDNFQAQSIYLDDSDTIVTKLFLTLDSDQQLSANTKKTIKEQILNIFCTVSEFRQFTGVTSRYILDYTNAPAPIVIEFSANECTKNKQKSNKTGADHR</sequence>
<dbReference type="Proteomes" id="UP000255108">
    <property type="component" value="Unassembled WGS sequence"/>
</dbReference>
<evidence type="ECO:0000313" key="8">
    <source>
        <dbReference type="EMBL" id="TCU90544.1"/>
    </source>
</evidence>
<dbReference type="AlphaFoldDB" id="A0A377Q6V5"/>
<dbReference type="Gene3D" id="2.10.109.10">
    <property type="entry name" value="Umud Fragment, subunit A"/>
    <property type="match status" value="1"/>
</dbReference>
<accession>A0A377Q6V5</accession>
<comment type="similarity">
    <text evidence="1 4">Belongs to the peptidase S26 family.</text>
</comment>
<evidence type="ECO:0000313" key="10">
    <source>
        <dbReference type="Proteomes" id="UP000295794"/>
    </source>
</evidence>
<protein>
    <recommendedName>
        <fullName evidence="2 4">Signal peptidase I</fullName>
        <ecNumber evidence="4">3.4.21.89</ecNumber>
    </recommendedName>
</protein>
<evidence type="ECO:0000256" key="1">
    <source>
        <dbReference type="ARBA" id="ARBA00009370"/>
    </source>
</evidence>
<keyword evidence="4 7" id="KW-0378">Hydrolase</keyword>
<feature type="domain" description="Peptidase S26" evidence="6">
    <location>
        <begin position="28"/>
        <end position="169"/>
    </location>
</feature>
<organism evidence="7 9">
    <name type="scientific">Iodobacter fluviatilis</name>
    <dbReference type="NCBI Taxonomy" id="537"/>
    <lineage>
        <taxon>Bacteria</taxon>
        <taxon>Pseudomonadati</taxon>
        <taxon>Pseudomonadota</taxon>
        <taxon>Betaproteobacteria</taxon>
        <taxon>Neisseriales</taxon>
        <taxon>Chitinibacteraceae</taxon>
        <taxon>Iodobacter</taxon>
    </lineage>
</organism>
<feature type="active site" evidence="3">
    <location>
        <position position="35"/>
    </location>
</feature>
<evidence type="ECO:0000256" key="3">
    <source>
        <dbReference type="PIRSR" id="PIRSR600223-1"/>
    </source>
</evidence>
<dbReference type="Proteomes" id="UP000295794">
    <property type="component" value="Unassembled WGS sequence"/>
</dbReference>
<dbReference type="GO" id="GO:0009003">
    <property type="term" value="F:signal peptidase activity"/>
    <property type="evidence" value="ECO:0007669"/>
    <property type="project" value="UniProtKB-EC"/>
</dbReference>
<dbReference type="EC" id="3.4.21.89" evidence="4"/>
<dbReference type="InterPro" id="IPR036286">
    <property type="entry name" value="LexA/Signal_pep-like_sf"/>
</dbReference>
<keyword evidence="4" id="KW-0645">Protease</keyword>
<evidence type="ECO:0000256" key="4">
    <source>
        <dbReference type="RuleBase" id="RU362042"/>
    </source>
</evidence>
<dbReference type="PANTHER" id="PTHR43390:SF1">
    <property type="entry name" value="CHLOROPLAST PROCESSING PEPTIDASE"/>
    <property type="match status" value="1"/>
</dbReference>
<comment type="catalytic activity">
    <reaction evidence="4">
        <text>Cleavage of hydrophobic, N-terminal signal or leader sequences from secreted and periplasmic proteins.</text>
        <dbReference type="EC" id="3.4.21.89"/>
    </reaction>
</comment>
<evidence type="ECO:0000256" key="5">
    <source>
        <dbReference type="SAM" id="SignalP"/>
    </source>
</evidence>
<dbReference type="GO" id="GO:0006465">
    <property type="term" value="P:signal peptide processing"/>
    <property type="evidence" value="ECO:0007669"/>
    <property type="project" value="InterPro"/>
</dbReference>
<name>A0A377Q6V5_9NEIS</name>
<feature type="signal peptide" evidence="5">
    <location>
        <begin position="1"/>
        <end position="19"/>
    </location>
</feature>
<evidence type="ECO:0000313" key="7">
    <source>
        <dbReference type="EMBL" id="STQ89571.1"/>
    </source>
</evidence>
<dbReference type="GO" id="GO:0016020">
    <property type="term" value="C:membrane"/>
    <property type="evidence" value="ECO:0007669"/>
    <property type="project" value="UniProtKB-SubCell"/>
</dbReference>
<dbReference type="SUPFAM" id="SSF51306">
    <property type="entry name" value="LexA/Signal peptidase"/>
    <property type="match status" value="1"/>
</dbReference>
<comment type="subcellular location">
    <subcellularLocation>
        <location evidence="4">Membrane</location>
        <topology evidence="4">Single-pass type II membrane protein</topology>
    </subcellularLocation>
</comment>
<reference evidence="7 9" key="1">
    <citation type="submission" date="2018-06" db="EMBL/GenBank/DDBJ databases">
        <authorList>
            <consortium name="Pathogen Informatics"/>
            <person name="Doyle S."/>
        </authorList>
    </citation>
    <scope>NUCLEOTIDE SEQUENCE [LARGE SCALE GENOMIC DNA]</scope>
    <source>
        <strain evidence="7 9">NCTC11159</strain>
    </source>
</reference>
<dbReference type="NCBIfam" id="TIGR02227">
    <property type="entry name" value="sigpep_I_bact"/>
    <property type="match status" value="1"/>
</dbReference>
<dbReference type="CDD" id="cd06530">
    <property type="entry name" value="S26_SPase_I"/>
    <property type="match status" value="1"/>
</dbReference>
<evidence type="ECO:0000313" key="9">
    <source>
        <dbReference type="Proteomes" id="UP000255108"/>
    </source>
</evidence>
<keyword evidence="5" id="KW-0732">Signal</keyword>
<proteinExistence type="inferred from homology"/>
<dbReference type="EMBL" id="UGHR01000001">
    <property type="protein sequence ID" value="STQ89571.1"/>
    <property type="molecule type" value="Genomic_DNA"/>
</dbReference>
<dbReference type="PRINTS" id="PR00727">
    <property type="entry name" value="LEADERPTASE"/>
</dbReference>